<evidence type="ECO:0000313" key="2">
    <source>
        <dbReference type="EMBL" id="RNA16327.1"/>
    </source>
</evidence>
<evidence type="ECO:0000256" key="1">
    <source>
        <dbReference type="SAM" id="Phobius"/>
    </source>
</evidence>
<keyword evidence="3" id="KW-1185">Reference proteome</keyword>
<gene>
    <name evidence="2" type="ORF">BpHYR1_005093</name>
</gene>
<sequence length="155" mass="17662">MDSGCGQSVESQQVENYEANSKILKIVIEDDQQQIVFGFTSNQIPYHIISYFIQNTLAIKTNKQALGVVQITKKINNVFNLFFIDYGNESLHLSLEDLAQLTPLYSLSKEPPFAHKIQMHKIQRVGAWSNLLWMVCGDWSVFGALIVPLVLKCKW</sequence>
<dbReference type="Proteomes" id="UP000276133">
    <property type="component" value="Unassembled WGS sequence"/>
</dbReference>
<evidence type="ECO:0000313" key="3">
    <source>
        <dbReference type="Proteomes" id="UP000276133"/>
    </source>
</evidence>
<protein>
    <recommendedName>
        <fullName evidence="4">Tudor domain-containing protein</fullName>
    </recommendedName>
</protein>
<dbReference type="EMBL" id="REGN01004728">
    <property type="protein sequence ID" value="RNA16327.1"/>
    <property type="molecule type" value="Genomic_DNA"/>
</dbReference>
<accession>A0A3M7QY89</accession>
<proteinExistence type="predicted"/>
<comment type="caution">
    <text evidence="2">The sequence shown here is derived from an EMBL/GenBank/DDBJ whole genome shotgun (WGS) entry which is preliminary data.</text>
</comment>
<feature type="transmembrane region" description="Helical" evidence="1">
    <location>
        <begin position="131"/>
        <end position="151"/>
    </location>
</feature>
<dbReference type="AlphaFoldDB" id="A0A3M7QY89"/>
<keyword evidence="1" id="KW-1133">Transmembrane helix</keyword>
<reference evidence="2 3" key="1">
    <citation type="journal article" date="2018" name="Sci. Rep.">
        <title>Genomic signatures of local adaptation to the degree of environmental predictability in rotifers.</title>
        <authorList>
            <person name="Franch-Gras L."/>
            <person name="Hahn C."/>
            <person name="Garcia-Roger E.M."/>
            <person name="Carmona M.J."/>
            <person name="Serra M."/>
            <person name="Gomez A."/>
        </authorList>
    </citation>
    <scope>NUCLEOTIDE SEQUENCE [LARGE SCALE GENOMIC DNA]</scope>
    <source>
        <strain evidence="2">HYR1</strain>
    </source>
</reference>
<keyword evidence="1" id="KW-0812">Transmembrane</keyword>
<keyword evidence="1" id="KW-0472">Membrane</keyword>
<evidence type="ECO:0008006" key="4">
    <source>
        <dbReference type="Google" id="ProtNLM"/>
    </source>
</evidence>
<name>A0A3M7QY89_BRAPC</name>
<organism evidence="2 3">
    <name type="scientific">Brachionus plicatilis</name>
    <name type="common">Marine rotifer</name>
    <name type="synonym">Brachionus muelleri</name>
    <dbReference type="NCBI Taxonomy" id="10195"/>
    <lineage>
        <taxon>Eukaryota</taxon>
        <taxon>Metazoa</taxon>
        <taxon>Spiralia</taxon>
        <taxon>Gnathifera</taxon>
        <taxon>Rotifera</taxon>
        <taxon>Eurotatoria</taxon>
        <taxon>Monogononta</taxon>
        <taxon>Pseudotrocha</taxon>
        <taxon>Ploima</taxon>
        <taxon>Brachionidae</taxon>
        <taxon>Brachionus</taxon>
    </lineage>
</organism>